<dbReference type="GO" id="GO:0016747">
    <property type="term" value="F:acyltransferase activity, transferring groups other than amino-acyl groups"/>
    <property type="evidence" value="ECO:0007669"/>
    <property type="project" value="InterPro"/>
</dbReference>
<accession>A0A9W5LI08</accession>
<organism evidence="2 3">
    <name type="scientific">Bacillus inaquosorum KCTC 13429</name>
    <dbReference type="NCBI Taxonomy" id="1236548"/>
    <lineage>
        <taxon>Bacteria</taxon>
        <taxon>Bacillati</taxon>
        <taxon>Bacillota</taxon>
        <taxon>Bacilli</taxon>
        <taxon>Bacillales</taxon>
        <taxon>Bacillaceae</taxon>
        <taxon>Bacillus</taxon>
    </lineage>
</organism>
<dbReference type="Pfam" id="PF18014">
    <property type="entry name" value="Acetyltransf_18"/>
    <property type="match status" value="1"/>
</dbReference>
<dbReference type="RefSeq" id="WP_003239376.1">
    <property type="nucleotide sequence ID" value="NZ_AMXN01000004.1"/>
</dbReference>
<dbReference type="InterPro" id="IPR052729">
    <property type="entry name" value="Acyl/Acetyltrans_Enzymes"/>
</dbReference>
<dbReference type="SUPFAM" id="SSF55729">
    <property type="entry name" value="Acyl-CoA N-acyltransferases (Nat)"/>
    <property type="match status" value="1"/>
</dbReference>
<dbReference type="PANTHER" id="PTHR47237">
    <property type="entry name" value="SLL0310 PROTEIN"/>
    <property type="match status" value="1"/>
</dbReference>
<protein>
    <submittedName>
        <fullName evidence="2">GNAT family acetyltransferase</fullName>
    </submittedName>
</protein>
<keyword evidence="3" id="KW-1185">Reference proteome</keyword>
<dbReference type="InterPro" id="IPR016181">
    <property type="entry name" value="Acyl_CoA_acyltransferase"/>
</dbReference>
<dbReference type="PROSITE" id="PS51186">
    <property type="entry name" value="GNAT"/>
    <property type="match status" value="1"/>
</dbReference>
<dbReference type="InterPro" id="IPR041496">
    <property type="entry name" value="YitH/HolE_GNAT"/>
</dbReference>
<dbReference type="PANTHER" id="PTHR47237:SF2">
    <property type="entry name" value="BLL4206 PROTEIN"/>
    <property type="match status" value="1"/>
</dbReference>
<dbReference type="EMBL" id="AMXN01000004">
    <property type="protein sequence ID" value="ELS61079.1"/>
    <property type="molecule type" value="Genomic_DNA"/>
</dbReference>
<dbReference type="Gene3D" id="3.40.630.90">
    <property type="match status" value="1"/>
</dbReference>
<dbReference type="AlphaFoldDB" id="A0A9W5LI08"/>
<dbReference type="Proteomes" id="UP000011182">
    <property type="component" value="Unassembled WGS sequence"/>
</dbReference>
<name>A0A9W5LI08_9BACI</name>
<reference evidence="2 3" key="1">
    <citation type="journal article" date="2014" name="Syst. Appl. Microbiol.">
        <title>Genomic insights into the taxonomic status of the three subspecies of Bacillus subtilis.</title>
        <authorList>
            <person name="Yi H."/>
            <person name="Chun J."/>
            <person name="Cha C.J."/>
        </authorList>
    </citation>
    <scope>NUCLEOTIDE SEQUENCE [LARGE SCALE GENOMIC DNA]</scope>
    <source>
        <strain evidence="2 3">KCTC 13429</strain>
    </source>
</reference>
<feature type="domain" description="N-acetyltransferase" evidence="1">
    <location>
        <begin position="5"/>
        <end position="140"/>
    </location>
</feature>
<sequence length="283" mass="31516">MDVMDELIEHHEEHVPGLLRLCRQAGWPDYGEQELVLLVQQGRFFGYQNIRGEIISCIGLFLFGRLASIGLVIVDKEYKRLGLGRRMVNACITQTDKSTAIRLCATKEGLPLYEKAGFHKAGSVRKYSCHSFQPFAKHLDAELTSFREQDFQDLAAADLAAFGGDRSNLLQQLISTSEECVIIRNKKGQLIGYGLSVQTPANLKFGPIVAPSSDIAARIINRLAAGKQSPMRIDIPGEHTSLHDRLIEMGFHADAELPLMLYQKKRLPDQNGHLYSLISQALG</sequence>
<dbReference type="Gene3D" id="3.40.630.30">
    <property type="match status" value="1"/>
</dbReference>
<evidence type="ECO:0000313" key="3">
    <source>
        <dbReference type="Proteomes" id="UP000011182"/>
    </source>
</evidence>
<dbReference type="Pfam" id="PF13673">
    <property type="entry name" value="Acetyltransf_10"/>
    <property type="match status" value="1"/>
</dbReference>
<gene>
    <name evidence="2" type="ORF">BSI_25390</name>
</gene>
<proteinExistence type="predicted"/>
<comment type="caution">
    <text evidence="2">The sequence shown here is derived from an EMBL/GenBank/DDBJ whole genome shotgun (WGS) entry which is preliminary data.</text>
</comment>
<evidence type="ECO:0000313" key="2">
    <source>
        <dbReference type="EMBL" id="ELS61079.1"/>
    </source>
</evidence>
<dbReference type="InterPro" id="IPR000182">
    <property type="entry name" value="GNAT_dom"/>
</dbReference>
<evidence type="ECO:0000259" key="1">
    <source>
        <dbReference type="PROSITE" id="PS51186"/>
    </source>
</evidence>